<evidence type="ECO:0000313" key="2">
    <source>
        <dbReference type="Proteomes" id="UP000735302"/>
    </source>
</evidence>
<dbReference type="EMBL" id="BLXT01008615">
    <property type="protein sequence ID" value="GFO50539.1"/>
    <property type="molecule type" value="Genomic_DNA"/>
</dbReference>
<dbReference type="Proteomes" id="UP000735302">
    <property type="component" value="Unassembled WGS sequence"/>
</dbReference>
<accession>A0AAV4E2Q4</accession>
<name>A0AAV4E2Q4_9GAST</name>
<comment type="caution">
    <text evidence="1">The sequence shown here is derived from an EMBL/GenBank/DDBJ whole genome shotgun (WGS) entry which is preliminary data.</text>
</comment>
<organism evidence="1 2">
    <name type="scientific">Plakobranchus ocellatus</name>
    <dbReference type="NCBI Taxonomy" id="259542"/>
    <lineage>
        <taxon>Eukaryota</taxon>
        <taxon>Metazoa</taxon>
        <taxon>Spiralia</taxon>
        <taxon>Lophotrochozoa</taxon>
        <taxon>Mollusca</taxon>
        <taxon>Gastropoda</taxon>
        <taxon>Heterobranchia</taxon>
        <taxon>Euthyneura</taxon>
        <taxon>Panpulmonata</taxon>
        <taxon>Sacoglossa</taxon>
        <taxon>Placobranchoidea</taxon>
        <taxon>Plakobranchidae</taxon>
        <taxon>Plakobranchus</taxon>
    </lineage>
</organism>
<reference evidence="1 2" key="1">
    <citation type="journal article" date="2021" name="Elife">
        <title>Chloroplast acquisition without the gene transfer in kleptoplastic sea slugs, Plakobranchus ocellatus.</title>
        <authorList>
            <person name="Maeda T."/>
            <person name="Takahashi S."/>
            <person name="Yoshida T."/>
            <person name="Shimamura S."/>
            <person name="Takaki Y."/>
            <person name="Nagai Y."/>
            <person name="Toyoda A."/>
            <person name="Suzuki Y."/>
            <person name="Arimoto A."/>
            <person name="Ishii H."/>
            <person name="Satoh N."/>
            <person name="Nishiyama T."/>
            <person name="Hasebe M."/>
            <person name="Maruyama T."/>
            <person name="Minagawa J."/>
            <person name="Obokata J."/>
            <person name="Shigenobu S."/>
        </authorList>
    </citation>
    <scope>NUCLEOTIDE SEQUENCE [LARGE SCALE GENOMIC DNA]</scope>
</reference>
<proteinExistence type="predicted"/>
<protein>
    <submittedName>
        <fullName evidence="1">Uncharacterized protein</fullName>
    </submittedName>
</protein>
<dbReference type="AlphaFoldDB" id="A0AAV4E2Q4"/>
<keyword evidence="2" id="KW-1185">Reference proteome</keyword>
<sequence length="66" mass="7477">MEANVHVETSGDATNCREFPMFAVPGNALTVDQTRPDSHRYAMWNTLKTDQGREFDLDTSRFDPSV</sequence>
<evidence type="ECO:0000313" key="1">
    <source>
        <dbReference type="EMBL" id="GFO50539.1"/>
    </source>
</evidence>
<gene>
    <name evidence="1" type="ORF">PoB_007704400</name>
</gene>